<proteinExistence type="predicted"/>
<dbReference type="Proteomes" id="UP000000763">
    <property type="component" value="Chromosome 11"/>
</dbReference>
<gene>
    <name evidence="1" type="ordered locus">Os11g0579300</name>
</gene>
<dbReference type="EMBL" id="AP008217">
    <property type="protein sequence ID" value="BAF28510.1"/>
    <property type="molecule type" value="Genomic_DNA"/>
</dbReference>
<dbReference type="Gramene" id="Os11t0579300-01">
    <property type="protein sequence ID" value="Os11t0579300-01"/>
    <property type="gene ID" value="Os11g0579300"/>
</dbReference>
<organism evidence="1 2">
    <name type="scientific">Oryza sativa subsp. japonica</name>
    <name type="common">Rice</name>
    <dbReference type="NCBI Taxonomy" id="39947"/>
    <lineage>
        <taxon>Eukaryota</taxon>
        <taxon>Viridiplantae</taxon>
        <taxon>Streptophyta</taxon>
        <taxon>Embryophyta</taxon>
        <taxon>Tracheophyta</taxon>
        <taxon>Spermatophyta</taxon>
        <taxon>Magnoliopsida</taxon>
        <taxon>Liliopsida</taxon>
        <taxon>Poales</taxon>
        <taxon>Poaceae</taxon>
        <taxon>BOP clade</taxon>
        <taxon>Oryzoideae</taxon>
        <taxon>Oryzeae</taxon>
        <taxon>Oryzinae</taxon>
        <taxon>Oryza</taxon>
        <taxon>Oryza sativa</taxon>
    </lineage>
</organism>
<reference evidence="1 2" key="1">
    <citation type="journal article" date="2005" name="Nature">
        <title>The map-based sequence of the rice genome.</title>
        <authorList>
            <consortium name="International rice genome sequencing project (IRGSP)"/>
            <person name="Matsumoto T."/>
            <person name="Wu J."/>
            <person name="Kanamori H."/>
            <person name="Katayose Y."/>
            <person name="Fujisawa M."/>
            <person name="Namiki N."/>
            <person name="Mizuno H."/>
            <person name="Yamamoto K."/>
            <person name="Antonio B.A."/>
            <person name="Baba T."/>
            <person name="Sakata K."/>
            <person name="Nagamura Y."/>
            <person name="Aoki H."/>
            <person name="Arikawa K."/>
            <person name="Arita K."/>
            <person name="Bito T."/>
            <person name="Chiden Y."/>
            <person name="Fujitsuka N."/>
            <person name="Fukunaka R."/>
            <person name="Hamada M."/>
            <person name="Harada C."/>
            <person name="Hayashi A."/>
            <person name="Hijishita S."/>
            <person name="Honda M."/>
            <person name="Hosokawa S."/>
            <person name="Ichikawa Y."/>
            <person name="Idonuma A."/>
            <person name="Iijima M."/>
            <person name="Ikeda M."/>
            <person name="Ikeno M."/>
            <person name="Ito K."/>
            <person name="Ito S."/>
            <person name="Ito T."/>
            <person name="Ito Y."/>
            <person name="Ito Y."/>
            <person name="Iwabuchi A."/>
            <person name="Kamiya K."/>
            <person name="Karasawa W."/>
            <person name="Kurita K."/>
            <person name="Katagiri S."/>
            <person name="Kikuta A."/>
            <person name="Kobayashi H."/>
            <person name="Kobayashi N."/>
            <person name="Machita K."/>
            <person name="Maehara T."/>
            <person name="Masukawa M."/>
            <person name="Mizubayashi T."/>
            <person name="Mukai Y."/>
            <person name="Nagasaki H."/>
            <person name="Nagata Y."/>
            <person name="Naito S."/>
            <person name="Nakashima M."/>
            <person name="Nakama Y."/>
            <person name="Nakamichi Y."/>
            <person name="Nakamura M."/>
            <person name="Meguro A."/>
            <person name="Negishi M."/>
            <person name="Ohta I."/>
            <person name="Ohta T."/>
            <person name="Okamoto M."/>
            <person name="Ono N."/>
            <person name="Saji S."/>
            <person name="Sakaguchi M."/>
            <person name="Sakai K."/>
            <person name="Shibata M."/>
            <person name="Shimokawa T."/>
            <person name="Song J."/>
            <person name="Takazaki Y."/>
            <person name="Terasawa K."/>
            <person name="Tsugane M."/>
            <person name="Tsuji K."/>
            <person name="Ueda S."/>
            <person name="Waki K."/>
            <person name="Yamagata H."/>
            <person name="Yamamoto M."/>
            <person name="Yamamoto S."/>
            <person name="Yamane H."/>
            <person name="Yoshiki S."/>
            <person name="Yoshihara R."/>
            <person name="Yukawa K."/>
            <person name="Zhong H."/>
            <person name="Yano M."/>
            <person name="Yuan Q."/>
            <person name="Ouyang S."/>
            <person name="Liu J."/>
            <person name="Jones K.M."/>
            <person name="Gansberger K."/>
            <person name="Moffat K."/>
            <person name="Hill J."/>
            <person name="Bera J."/>
            <person name="Fadrosh D."/>
            <person name="Jin S."/>
            <person name="Johri S."/>
            <person name="Kim M."/>
            <person name="Overton L."/>
            <person name="Reardon M."/>
            <person name="Tsitrin T."/>
            <person name="Vuong H."/>
            <person name="Weaver B."/>
            <person name="Ciecko A."/>
            <person name="Tallon L."/>
            <person name="Jackson J."/>
            <person name="Pai G."/>
            <person name="Aken S.V."/>
            <person name="Utterback T."/>
            <person name="Reidmuller S."/>
            <person name="Feldblyum T."/>
            <person name="Hsiao J."/>
            <person name="Zismann V."/>
            <person name="Iobst S."/>
            <person name="de Vazeille A.R."/>
            <person name="Buell C.R."/>
            <person name="Ying K."/>
            <person name="Li Y."/>
            <person name="Lu T."/>
            <person name="Huang Y."/>
            <person name="Zhao Q."/>
            <person name="Feng Q."/>
            <person name="Zhang L."/>
            <person name="Zhu J."/>
            <person name="Weng Q."/>
            <person name="Mu J."/>
            <person name="Lu Y."/>
            <person name="Fan D."/>
            <person name="Liu Y."/>
            <person name="Guan J."/>
            <person name="Zhang Y."/>
            <person name="Yu S."/>
            <person name="Liu X."/>
            <person name="Zhang Y."/>
            <person name="Hong G."/>
            <person name="Han B."/>
            <person name="Choisne N."/>
            <person name="Demange N."/>
            <person name="Orjeda G."/>
            <person name="Samain S."/>
            <person name="Cattolico L."/>
            <person name="Pelletier E."/>
            <person name="Couloux A."/>
            <person name="Segurens B."/>
            <person name="Wincker P."/>
            <person name="D'Hont A."/>
            <person name="Scarpelli C."/>
            <person name="Weissenbach J."/>
            <person name="Salanoubat M."/>
            <person name="Quetier F."/>
            <person name="Yu Y."/>
            <person name="Kim H.R."/>
            <person name="Rambo T."/>
            <person name="Currie J."/>
            <person name="Collura K."/>
            <person name="Luo M."/>
            <person name="Yang T."/>
            <person name="Ammiraju J.S.S."/>
            <person name="Engler F."/>
            <person name="Soderlund C."/>
            <person name="Wing R.A."/>
            <person name="Palmer L.E."/>
            <person name="de la Bastide M."/>
            <person name="Spiegel L."/>
            <person name="Nascimento L."/>
            <person name="Zutavern T."/>
            <person name="O'Shaughnessy A."/>
            <person name="Dike S."/>
            <person name="Dedhia N."/>
            <person name="Preston R."/>
            <person name="Balija V."/>
            <person name="McCombie W.R."/>
            <person name="Chow T."/>
            <person name="Chen H."/>
            <person name="Chung M."/>
            <person name="Chen C."/>
            <person name="Shaw J."/>
            <person name="Wu H."/>
            <person name="Hsiao K."/>
            <person name="Chao Y."/>
            <person name="Chu M."/>
            <person name="Cheng C."/>
            <person name="Hour A."/>
            <person name="Lee P."/>
            <person name="Lin S."/>
            <person name="Lin Y."/>
            <person name="Liou J."/>
            <person name="Liu S."/>
            <person name="Hsing Y."/>
            <person name="Raghuvanshi S."/>
            <person name="Mohanty A."/>
            <person name="Bharti A.K."/>
            <person name="Gaur A."/>
            <person name="Gupta V."/>
            <person name="Kumar D."/>
            <person name="Ravi V."/>
            <person name="Vij S."/>
            <person name="Kapur A."/>
            <person name="Khurana P."/>
            <person name="Khurana P."/>
            <person name="Khurana J.P."/>
            <person name="Tyagi A.K."/>
            <person name="Gaikwad K."/>
            <person name="Singh A."/>
            <person name="Dalal V."/>
            <person name="Srivastava S."/>
            <person name="Dixit A."/>
            <person name="Pal A.K."/>
            <person name="Ghazi I.A."/>
            <person name="Yadav M."/>
            <person name="Pandit A."/>
            <person name="Bhargava A."/>
            <person name="Sureshbabu K."/>
            <person name="Batra K."/>
            <person name="Sharma T.R."/>
            <person name="Mohapatra T."/>
            <person name="Singh N.K."/>
            <person name="Messing J."/>
            <person name="Nelson A.B."/>
            <person name="Fuks G."/>
            <person name="Kavchok S."/>
            <person name="Keizer G."/>
            <person name="Linton E."/>
            <person name="Llaca V."/>
            <person name="Song R."/>
            <person name="Tanyolac B."/>
            <person name="Young S."/>
            <person name="Ho-Il K."/>
            <person name="Hahn J.H."/>
            <person name="Sangsakoo G."/>
            <person name="Vanavichit A."/>
            <person name="de Mattos Luiz.A.T."/>
            <person name="Zimmer P.D."/>
            <person name="Malone G."/>
            <person name="Dellagostin O."/>
            <person name="de Oliveira A.C."/>
            <person name="Bevan M."/>
            <person name="Bancroft I."/>
            <person name="Minx P."/>
            <person name="Cordum H."/>
            <person name="Wilson R."/>
            <person name="Cheng Z."/>
            <person name="Jin W."/>
            <person name="Jiang J."/>
            <person name="Leong S.A."/>
            <person name="Iwama H."/>
            <person name="Gojobori T."/>
            <person name="Itoh T."/>
            <person name="Niimura Y."/>
            <person name="Fujii Y."/>
            <person name="Habara T."/>
            <person name="Sakai H."/>
            <person name="Sato Y."/>
            <person name="Wilson G."/>
            <person name="Kumar K."/>
            <person name="McCouch S."/>
            <person name="Juretic N."/>
            <person name="Hoen D."/>
            <person name="Wright S."/>
            <person name="Bruskiewich R."/>
            <person name="Bureau T."/>
            <person name="Miyao A."/>
            <person name="Hirochika H."/>
            <person name="Nishikawa T."/>
            <person name="Kadowaki K."/>
            <person name="Sugiura M."/>
            <person name="Burr B."/>
            <person name="Sasaki T."/>
        </authorList>
    </citation>
    <scope>NUCLEOTIDE SEQUENCE [LARGE SCALE GENOMIC DNA]</scope>
    <source>
        <strain evidence="2">cv. Nipponbare</strain>
    </source>
</reference>
<dbReference type="KEGG" id="dosa:Os11g0579300"/>
<accession>A0A0P0Y3K2</accession>
<name>A0A0P0Y3K2_ORYSJ</name>
<dbReference type="AlphaFoldDB" id="A0A0P0Y3K2"/>
<sequence length="155" mass="17362">MQVEDKTIFSSSQAASSSKVILVKFEPSIRRYLRHLKSSFLKLSTLSVHEMCRSLTHCNMGSWAKNFRSSWFSGVLLRVTLASFLLPPSVNNGKRCLAPLMLRLSRNSGWCFRRDAISCNSGLEGVTSSVVVGIVIDRERRLACRSLIALSKLPR</sequence>
<evidence type="ECO:0000313" key="1">
    <source>
        <dbReference type="EMBL" id="BAF28510.1"/>
    </source>
</evidence>
<protein>
    <submittedName>
        <fullName evidence="1">Os11g0579300 protein</fullName>
    </submittedName>
</protein>
<evidence type="ECO:0000313" key="2">
    <source>
        <dbReference type="Proteomes" id="UP000000763"/>
    </source>
</evidence>
<reference evidence="2" key="2">
    <citation type="journal article" date="2008" name="Nucleic Acids Res.">
        <title>The rice annotation project database (RAP-DB): 2008 update.</title>
        <authorList>
            <consortium name="The rice annotation project (RAP)"/>
        </authorList>
    </citation>
    <scope>GENOME REANNOTATION</scope>
    <source>
        <strain evidence="2">cv. Nipponbare</strain>
    </source>
</reference>